<dbReference type="InterPro" id="IPR050930">
    <property type="entry name" value="MFS_Vesicular_Transporter"/>
</dbReference>
<feature type="domain" description="Major facilitator superfamily (MFS) profile" evidence="8">
    <location>
        <begin position="112"/>
        <end position="510"/>
    </location>
</feature>
<evidence type="ECO:0000256" key="3">
    <source>
        <dbReference type="ARBA" id="ARBA00022692"/>
    </source>
</evidence>
<feature type="transmembrane region" description="Helical" evidence="7">
    <location>
        <begin position="243"/>
        <end position="266"/>
    </location>
</feature>
<keyword evidence="4 7" id="KW-1133">Transmembrane helix</keyword>
<evidence type="ECO:0000313" key="9">
    <source>
        <dbReference type="EMBL" id="KAL0273190.1"/>
    </source>
</evidence>
<feature type="transmembrane region" description="Helical" evidence="7">
    <location>
        <begin position="146"/>
        <end position="166"/>
    </location>
</feature>
<evidence type="ECO:0000256" key="6">
    <source>
        <dbReference type="SAM" id="MobiDB-lite"/>
    </source>
</evidence>
<keyword evidence="3 7" id="KW-0812">Transmembrane</keyword>
<comment type="caution">
    <text evidence="9">The sequence shown here is derived from an EMBL/GenBank/DDBJ whole genome shotgun (WGS) entry which is preliminary data.</text>
</comment>
<feature type="transmembrane region" description="Helical" evidence="7">
    <location>
        <begin position="379"/>
        <end position="403"/>
    </location>
</feature>
<feature type="transmembrane region" description="Helical" evidence="7">
    <location>
        <begin position="480"/>
        <end position="506"/>
    </location>
</feature>
<feature type="region of interest" description="Disordered" evidence="6">
    <location>
        <begin position="1"/>
        <end position="26"/>
    </location>
</feature>
<name>A0AAW2HVB9_9NEOP</name>
<feature type="transmembrane region" description="Helical" evidence="7">
    <location>
        <begin position="205"/>
        <end position="231"/>
    </location>
</feature>
<feature type="transmembrane region" description="Helical" evidence="7">
    <location>
        <begin position="178"/>
        <end position="199"/>
    </location>
</feature>
<dbReference type="InterPro" id="IPR036259">
    <property type="entry name" value="MFS_trans_sf"/>
</dbReference>
<dbReference type="GO" id="GO:0022857">
    <property type="term" value="F:transmembrane transporter activity"/>
    <property type="evidence" value="ECO:0007669"/>
    <property type="project" value="InterPro"/>
</dbReference>
<feature type="transmembrane region" description="Helical" evidence="7">
    <location>
        <begin position="450"/>
        <end position="468"/>
    </location>
</feature>
<dbReference type="EMBL" id="JARGDH010000003">
    <property type="protein sequence ID" value="KAL0273190.1"/>
    <property type="molecule type" value="Genomic_DNA"/>
</dbReference>
<dbReference type="Pfam" id="PF07690">
    <property type="entry name" value="MFS_1"/>
    <property type="match status" value="1"/>
</dbReference>
<feature type="transmembrane region" description="Helical" evidence="7">
    <location>
        <begin position="111"/>
        <end position="134"/>
    </location>
</feature>
<dbReference type="InterPro" id="IPR011701">
    <property type="entry name" value="MFS"/>
</dbReference>
<dbReference type="InterPro" id="IPR020846">
    <property type="entry name" value="MFS_dom"/>
</dbReference>
<dbReference type="GO" id="GO:0016020">
    <property type="term" value="C:membrane"/>
    <property type="evidence" value="ECO:0007669"/>
    <property type="project" value="UniProtKB-SubCell"/>
</dbReference>
<accession>A0AAW2HVB9</accession>
<evidence type="ECO:0000256" key="7">
    <source>
        <dbReference type="SAM" id="Phobius"/>
    </source>
</evidence>
<evidence type="ECO:0000256" key="2">
    <source>
        <dbReference type="ARBA" id="ARBA00022448"/>
    </source>
</evidence>
<sequence>MPRERPDMKDGGGTGARPEEALPKYQSLSDDEVIQNMMNNMAEREPEHAKCRTPRPGNVSHRRSKSLCVFELNEYTMGEIRRLHERLASRQPGAFRTRKSFFKDFDKVQKMALSSLCLVDFTSFCSMSIMAPFFPKEASMKGLSETTSGLVFSFYALVIFVSSPLIGKILPSVGAKFLFMAGLFVAGGCNLLFGLLGYIQEEWLFTTYCFLVRGLEALGASAYTTATYVFVVEVFPSNIGAVLGILETFVGLGMSTGPAIGGFLYSVGGFGLPFYTLGVILILTVPITVYLLPSIQGNSVGKKSGSFTEILTDPSVIIISLVIIISSNVWGFLDPTLEPHLRQFSLTPEKIGLIFLLFSALYGLSSPLWGYVSDKCDGHWFMMTSGLILSTIGLLLLGPAPFIPFLKNYLWLNLVALSILGVSVALALLPTFQGLLYAAVESGCRDELSTYSLVAGAWSCLYALGEVIGPLVGGIMTEHYGFPMCCTVMAGCTLTVAVASFIYFLVQDCSSGGRGKFRLDSFVDSGCGDSGSNGSSCDEANDETTALLQSKQYDLYCLNVVRGDPRGRKDAQLDSRSIKSFS</sequence>
<evidence type="ECO:0000256" key="1">
    <source>
        <dbReference type="ARBA" id="ARBA00004141"/>
    </source>
</evidence>
<feature type="transmembrane region" description="Helical" evidence="7">
    <location>
        <begin position="409"/>
        <end position="429"/>
    </location>
</feature>
<dbReference type="PANTHER" id="PTHR23506">
    <property type="entry name" value="GH10249P"/>
    <property type="match status" value="1"/>
</dbReference>
<keyword evidence="2" id="KW-0813">Transport</keyword>
<protein>
    <recommendedName>
        <fullName evidence="8">Major facilitator superfamily (MFS) profile domain-containing protein</fullName>
    </recommendedName>
</protein>
<keyword evidence="5 7" id="KW-0472">Membrane</keyword>
<comment type="subcellular location">
    <subcellularLocation>
        <location evidence="1">Membrane</location>
        <topology evidence="1">Multi-pass membrane protein</topology>
    </subcellularLocation>
</comment>
<feature type="transmembrane region" description="Helical" evidence="7">
    <location>
        <begin position="272"/>
        <end position="293"/>
    </location>
</feature>
<evidence type="ECO:0000256" key="4">
    <source>
        <dbReference type="ARBA" id="ARBA00022989"/>
    </source>
</evidence>
<dbReference type="PROSITE" id="PS50850">
    <property type="entry name" value="MFS"/>
    <property type="match status" value="1"/>
</dbReference>
<dbReference type="PANTHER" id="PTHR23506:SF28">
    <property type="entry name" value="MFS-TYPE TRANSPORTER SLC18B1-LIKE PROTEIN"/>
    <property type="match status" value="1"/>
</dbReference>
<proteinExistence type="predicted"/>
<gene>
    <name evidence="9" type="ORF">PYX00_005926</name>
</gene>
<evidence type="ECO:0000256" key="5">
    <source>
        <dbReference type="ARBA" id="ARBA00023136"/>
    </source>
</evidence>
<dbReference type="AlphaFoldDB" id="A0AAW2HVB9"/>
<evidence type="ECO:0000259" key="8">
    <source>
        <dbReference type="PROSITE" id="PS50850"/>
    </source>
</evidence>
<feature type="transmembrane region" description="Helical" evidence="7">
    <location>
        <begin position="314"/>
        <end position="333"/>
    </location>
</feature>
<feature type="transmembrane region" description="Helical" evidence="7">
    <location>
        <begin position="353"/>
        <end position="372"/>
    </location>
</feature>
<dbReference type="InterPro" id="IPR024989">
    <property type="entry name" value="MFS_assoc_dom"/>
</dbReference>
<dbReference type="Gene3D" id="1.20.1250.20">
    <property type="entry name" value="MFS general substrate transporter like domains"/>
    <property type="match status" value="2"/>
</dbReference>
<reference evidence="9" key="1">
    <citation type="journal article" date="2024" name="Gigascience">
        <title>Chromosome-level genome of the poultry shaft louse Menopon gallinae provides insight into the host-switching and adaptive evolution of parasitic lice.</title>
        <authorList>
            <person name="Xu Y."/>
            <person name="Ma L."/>
            <person name="Liu S."/>
            <person name="Liang Y."/>
            <person name="Liu Q."/>
            <person name="He Z."/>
            <person name="Tian L."/>
            <person name="Duan Y."/>
            <person name="Cai W."/>
            <person name="Li H."/>
            <person name="Song F."/>
        </authorList>
    </citation>
    <scope>NUCLEOTIDE SEQUENCE</scope>
    <source>
        <strain evidence="9">Cailab_2023a</strain>
    </source>
</reference>
<dbReference type="Pfam" id="PF12832">
    <property type="entry name" value="MFS_1_like"/>
    <property type="match status" value="1"/>
</dbReference>
<organism evidence="9">
    <name type="scientific">Menopon gallinae</name>
    <name type="common">poultry shaft louse</name>
    <dbReference type="NCBI Taxonomy" id="328185"/>
    <lineage>
        <taxon>Eukaryota</taxon>
        <taxon>Metazoa</taxon>
        <taxon>Ecdysozoa</taxon>
        <taxon>Arthropoda</taxon>
        <taxon>Hexapoda</taxon>
        <taxon>Insecta</taxon>
        <taxon>Pterygota</taxon>
        <taxon>Neoptera</taxon>
        <taxon>Paraneoptera</taxon>
        <taxon>Psocodea</taxon>
        <taxon>Troctomorpha</taxon>
        <taxon>Phthiraptera</taxon>
        <taxon>Amblycera</taxon>
        <taxon>Menoponidae</taxon>
        <taxon>Menopon</taxon>
    </lineage>
</organism>
<dbReference type="SUPFAM" id="SSF103473">
    <property type="entry name" value="MFS general substrate transporter"/>
    <property type="match status" value="1"/>
</dbReference>
<feature type="compositionally biased region" description="Basic and acidic residues" evidence="6">
    <location>
        <begin position="1"/>
        <end position="10"/>
    </location>
</feature>